<dbReference type="GeneID" id="25144942"/>
<dbReference type="EMBL" id="CP007055">
    <property type="protein sequence ID" value="AHF99265.1"/>
    <property type="molecule type" value="Genomic_DNA"/>
</dbReference>
<dbReference type="InterPro" id="IPR011989">
    <property type="entry name" value="ARM-like"/>
</dbReference>
<dbReference type="InterPro" id="IPR016024">
    <property type="entry name" value="ARM-type_fold"/>
</dbReference>
<organism evidence="1 2">
    <name type="scientific">Halostagnicola larsenii XH-48</name>
    <dbReference type="NCBI Taxonomy" id="797299"/>
    <lineage>
        <taxon>Archaea</taxon>
        <taxon>Methanobacteriati</taxon>
        <taxon>Methanobacteriota</taxon>
        <taxon>Stenosarchaea group</taxon>
        <taxon>Halobacteria</taxon>
        <taxon>Halobacteriales</taxon>
        <taxon>Natrialbaceae</taxon>
        <taxon>Halostagnicola</taxon>
    </lineage>
</organism>
<dbReference type="OrthoDB" id="197870at2157"/>
<evidence type="ECO:0008006" key="3">
    <source>
        <dbReference type="Google" id="ProtNLM"/>
    </source>
</evidence>
<keyword evidence="2" id="KW-1185">Reference proteome</keyword>
<reference evidence="1 2" key="1">
    <citation type="submission" date="2014-01" db="EMBL/GenBank/DDBJ databases">
        <authorList>
            <consortium name="DOE Joint Genome Institute"/>
            <person name="Anderson I."/>
            <person name="Huntemann M."/>
            <person name="Han J."/>
            <person name="Chen A."/>
            <person name="Kyrpides N."/>
            <person name="Mavromatis K."/>
            <person name="Markowitz V."/>
            <person name="Palaniappan K."/>
            <person name="Ivanova N."/>
            <person name="Schaumberg A."/>
            <person name="Pati A."/>
            <person name="Liolios K."/>
            <person name="Nordberg H.P."/>
            <person name="Cantor M.N."/>
            <person name="Hua S.X."/>
            <person name="Woyke T."/>
        </authorList>
    </citation>
    <scope>NUCLEOTIDE SEQUENCE [LARGE SCALE GENOMIC DNA]</scope>
    <source>
        <strain evidence="1 2">XH-48</strain>
    </source>
</reference>
<dbReference type="Pfam" id="PF13513">
    <property type="entry name" value="HEAT_EZ"/>
    <property type="match status" value="1"/>
</dbReference>
<dbReference type="HOGENOM" id="CLU_822872_0_0_2"/>
<dbReference type="Proteomes" id="UP000019024">
    <property type="component" value="Chromosome"/>
</dbReference>
<dbReference type="AlphaFoldDB" id="W0JKJ3"/>
<proteinExistence type="predicted"/>
<dbReference type="KEGG" id="hlr:HALLA_10760"/>
<sequence>MDSDGGMPIERSTDAVASFELPTILARLDGDDPASRKDALETVRETVDTRPDACLPTVPKLRKLLETGSTDDEESIAYCLAELARESPDDVAPSVPGIQSCLTATLSQQATRDLFRCLHAVAEARPDTVIDHIDELVGALEDRAQIDRWGVELLAELSKEYPGEITPALPVLREVLRVAPQHGGVSALTAIGRAVRTDTVSTFAFVDDVVSVVDHDDPPLRNNALACLGDVAAVTPSAVEPYDSAIATALESDDPNTRANAAVTIGRLAADTNEVQAQRRLIELLSDDHAQVRANACTAIGYGQVGTARNTLENLADGDPNPAVRERAAWASAQL</sequence>
<name>W0JKJ3_9EURY</name>
<evidence type="ECO:0000313" key="1">
    <source>
        <dbReference type="EMBL" id="AHF99265.1"/>
    </source>
</evidence>
<evidence type="ECO:0000313" key="2">
    <source>
        <dbReference type="Proteomes" id="UP000019024"/>
    </source>
</evidence>
<dbReference type="Gene3D" id="1.25.10.10">
    <property type="entry name" value="Leucine-rich Repeat Variant"/>
    <property type="match status" value="3"/>
</dbReference>
<dbReference type="Pfam" id="PF13646">
    <property type="entry name" value="HEAT_2"/>
    <property type="match status" value="1"/>
</dbReference>
<dbReference type="eggNOG" id="arCOG02966">
    <property type="taxonomic scope" value="Archaea"/>
</dbReference>
<dbReference type="RefSeq" id="WP_049952472.1">
    <property type="nucleotide sequence ID" value="NZ_CP007055.1"/>
</dbReference>
<gene>
    <name evidence="1" type="ORF">HALLA_10760</name>
</gene>
<dbReference type="STRING" id="797299.HALLA_10760"/>
<accession>W0JKJ3</accession>
<dbReference type="SUPFAM" id="SSF48371">
    <property type="entry name" value="ARM repeat"/>
    <property type="match status" value="1"/>
</dbReference>
<protein>
    <recommendedName>
        <fullName evidence="3">Phycocyanin alpha phycocyanobilin lyase</fullName>
    </recommendedName>
</protein>